<feature type="domain" description="DUF6866" evidence="1">
    <location>
        <begin position="36"/>
        <end position="188"/>
    </location>
</feature>
<sequence>MMQAAGLGGRAGFRDRHGPILYEYLSGLHAMLNLGQLVNTVQKNCHISDARHAGDFTLCIFLLKMREFFRWENDIPFARDLPKEEVGAWLQEREGLWSDLEESPFESLQLEGQQLDPFDADSVNRELIPQGYVYSGGYGRFSKPHFFLGSLLKKEKRAGYTIYISACEYARDLEAPPAMLQGKTIYVRQESVRRFLWEKIEEWRWNRKNEAMERALDCYSFDLDVNSALERMTENETEAMILHELGEGLAGEMLGDEWHRMISAFSRSKAEIMIRAVRDMLADCLSTLPALLAANNTASLHFYFANFTGMRKYLFPEAIAAYQQWARENDIGVLRKLVDESQHRWLDTARTLLALYREKGQDAAAAIEHLLEPAASTDSPACCPPKTASNS</sequence>
<dbReference type="InParanoid" id="A0A1B4XFN4"/>
<dbReference type="NCBIfam" id="NF045620">
    <property type="entry name" value="Sfum_1244_fam"/>
    <property type="match status" value="1"/>
</dbReference>
<gene>
    <name evidence="3" type="ORF">SCL_1292</name>
</gene>
<name>A0A1B4XFN4_9GAMM</name>
<accession>A0A1B4XFN4</accession>
<dbReference type="Pfam" id="PF21739">
    <property type="entry name" value="DUF6866_N"/>
    <property type="match status" value="1"/>
</dbReference>
<organism evidence="3 4">
    <name type="scientific">Sulfuricaulis limicola</name>
    <dbReference type="NCBI Taxonomy" id="1620215"/>
    <lineage>
        <taxon>Bacteria</taxon>
        <taxon>Pseudomonadati</taxon>
        <taxon>Pseudomonadota</taxon>
        <taxon>Gammaproteobacteria</taxon>
        <taxon>Acidiferrobacterales</taxon>
        <taxon>Acidiferrobacteraceae</taxon>
        <taxon>Sulfuricaulis</taxon>
    </lineage>
</organism>
<feature type="domain" description="DUF6866" evidence="2">
    <location>
        <begin position="193"/>
        <end position="372"/>
    </location>
</feature>
<evidence type="ECO:0000259" key="1">
    <source>
        <dbReference type="Pfam" id="PF21739"/>
    </source>
</evidence>
<keyword evidence="4" id="KW-1185">Reference proteome</keyword>
<dbReference type="AlphaFoldDB" id="A0A1B4XFN4"/>
<dbReference type="InterPro" id="IPR049200">
    <property type="entry name" value="DUF6866_C"/>
</dbReference>
<dbReference type="InterPro" id="IPR054640">
    <property type="entry name" value="Sfum_1244-like"/>
</dbReference>
<dbReference type="RefSeq" id="WP_197702734.1">
    <property type="nucleotide sequence ID" value="NZ_AP014879.1"/>
</dbReference>
<proteinExistence type="predicted"/>
<dbReference type="InterPro" id="IPR049199">
    <property type="entry name" value="DUF6866_N"/>
</dbReference>
<dbReference type="Pfam" id="PF21740">
    <property type="entry name" value="DUF6866_C"/>
    <property type="match status" value="1"/>
</dbReference>
<evidence type="ECO:0000259" key="2">
    <source>
        <dbReference type="Pfam" id="PF21740"/>
    </source>
</evidence>
<dbReference type="EMBL" id="AP014879">
    <property type="protein sequence ID" value="BAV33604.1"/>
    <property type="molecule type" value="Genomic_DNA"/>
</dbReference>
<evidence type="ECO:0000313" key="3">
    <source>
        <dbReference type="EMBL" id="BAV33604.1"/>
    </source>
</evidence>
<dbReference type="KEGG" id="slim:SCL_1292"/>
<dbReference type="Proteomes" id="UP000243180">
    <property type="component" value="Chromosome"/>
</dbReference>
<protein>
    <submittedName>
        <fullName evidence="3">Uncharacterized protein</fullName>
    </submittedName>
</protein>
<evidence type="ECO:0000313" key="4">
    <source>
        <dbReference type="Proteomes" id="UP000243180"/>
    </source>
</evidence>
<reference evidence="3 4" key="1">
    <citation type="submission" date="2015-05" db="EMBL/GenBank/DDBJ databases">
        <title>Complete genome sequence of a sulfur-oxidizing gammaproteobacterium strain HA5.</title>
        <authorList>
            <person name="Miura A."/>
            <person name="Kojima H."/>
            <person name="Fukui M."/>
        </authorList>
    </citation>
    <scope>NUCLEOTIDE SEQUENCE [LARGE SCALE GENOMIC DNA]</scope>
    <source>
        <strain evidence="3 4">HA5</strain>
    </source>
</reference>